<keyword evidence="2 7" id="KW-0813">Transport</keyword>
<feature type="region of interest" description="Disordered" evidence="8">
    <location>
        <begin position="1"/>
        <end position="24"/>
    </location>
</feature>
<evidence type="ECO:0000256" key="3">
    <source>
        <dbReference type="ARBA" id="ARBA00022475"/>
    </source>
</evidence>
<feature type="compositionally biased region" description="Low complexity" evidence="8">
    <location>
        <begin position="15"/>
        <end position="24"/>
    </location>
</feature>
<dbReference type="PANTHER" id="PTHR43386:SF23">
    <property type="entry name" value="ABC TRANSPORTER"/>
    <property type="match status" value="1"/>
</dbReference>
<dbReference type="SUPFAM" id="SSF161098">
    <property type="entry name" value="MetI-like"/>
    <property type="match status" value="1"/>
</dbReference>
<evidence type="ECO:0000259" key="9">
    <source>
        <dbReference type="PROSITE" id="PS50928"/>
    </source>
</evidence>
<comment type="caution">
    <text evidence="10">The sequence shown here is derived from an EMBL/GenBank/DDBJ whole genome shotgun (WGS) entry which is preliminary data.</text>
</comment>
<dbReference type="Proteomes" id="UP000589036">
    <property type="component" value="Unassembled WGS sequence"/>
</dbReference>
<dbReference type="InterPro" id="IPR000515">
    <property type="entry name" value="MetI-like"/>
</dbReference>
<evidence type="ECO:0000313" key="11">
    <source>
        <dbReference type="Proteomes" id="UP000589036"/>
    </source>
</evidence>
<dbReference type="PROSITE" id="PS50928">
    <property type="entry name" value="ABC_TM1"/>
    <property type="match status" value="1"/>
</dbReference>
<keyword evidence="11" id="KW-1185">Reference proteome</keyword>
<dbReference type="GO" id="GO:0005886">
    <property type="term" value="C:plasma membrane"/>
    <property type="evidence" value="ECO:0007669"/>
    <property type="project" value="UniProtKB-SubCell"/>
</dbReference>
<organism evidence="10 11">
    <name type="scientific">Spinactinospora alkalitolerans</name>
    <dbReference type="NCBI Taxonomy" id="687207"/>
    <lineage>
        <taxon>Bacteria</taxon>
        <taxon>Bacillati</taxon>
        <taxon>Actinomycetota</taxon>
        <taxon>Actinomycetes</taxon>
        <taxon>Streptosporangiales</taxon>
        <taxon>Nocardiopsidaceae</taxon>
        <taxon>Spinactinospora</taxon>
    </lineage>
</organism>
<proteinExistence type="inferred from homology"/>
<keyword evidence="3" id="KW-1003">Cell membrane</keyword>
<evidence type="ECO:0000256" key="2">
    <source>
        <dbReference type="ARBA" id="ARBA00022448"/>
    </source>
</evidence>
<evidence type="ECO:0000256" key="6">
    <source>
        <dbReference type="ARBA" id="ARBA00023136"/>
    </source>
</evidence>
<dbReference type="Pfam" id="PF12911">
    <property type="entry name" value="OppC_N"/>
    <property type="match status" value="1"/>
</dbReference>
<dbReference type="InterPro" id="IPR035906">
    <property type="entry name" value="MetI-like_sf"/>
</dbReference>
<evidence type="ECO:0000256" key="5">
    <source>
        <dbReference type="ARBA" id="ARBA00022989"/>
    </source>
</evidence>
<protein>
    <submittedName>
        <fullName evidence="10">Peptide/nickel transport system permease protein</fullName>
    </submittedName>
</protein>
<keyword evidence="6 7" id="KW-0472">Membrane</keyword>
<evidence type="ECO:0000256" key="8">
    <source>
        <dbReference type="SAM" id="MobiDB-lite"/>
    </source>
</evidence>
<name>A0A852TXM2_9ACTN</name>
<feature type="domain" description="ABC transmembrane type-1" evidence="9">
    <location>
        <begin position="100"/>
        <end position="291"/>
    </location>
</feature>
<feature type="transmembrane region" description="Helical" evidence="7">
    <location>
        <begin position="274"/>
        <end position="295"/>
    </location>
</feature>
<dbReference type="InterPro" id="IPR050366">
    <property type="entry name" value="BP-dependent_transpt_permease"/>
</dbReference>
<gene>
    <name evidence="10" type="ORF">HDA32_003225</name>
</gene>
<dbReference type="InterPro" id="IPR025966">
    <property type="entry name" value="OppC_N"/>
</dbReference>
<reference evidence="10 11" key="1">
    <citation type="submission" date="2020-07" db="EMBL/GenBank/DDBJ databases">
        <title>Sequencing the genomes of 1000 actinobacteria strains.</title>
        <authorList>
            <person name="Klenk H.-P."/>
        </authorList>
    </citation>
    <scope>NUCLEOTIDE SEQUENCE [LARGE SCALE GENOMIC DNA]</scope>
    <source>
        <strain evidence="10 11">CXB654</strain>
    </source>
</reference>
<dbReference type="Gene3D" id="1.10.3720.10">
    <property type="entry name" value="MetI-like"/>
    <property type="match status" value="1"/>
</dbReference>
<dbReference type="Pfam" id="PF00528">
    <property type="entry name" value="BPD_transp_1"/>
    <property type="match status" value="1"/>
</dbReference>
<comment type="similarity">
    <text evidence="7">Belongs to the binding-protein-dependent transport system permease family.</text>
</comment>
<dbReference type="PANTHER" id="PTHR43386">
    <property type="entry name" value="OLIGOPEPTIDE TRANSPORT SYSTEM PERMEASE PROTEIN APPC"/>
    <property type="match status" value="1"/>
</dbReference>
<sequence>MSDAAPPTGRPAAPPTAAEPEPAARAGGGAWRRFLRHRPAAVSLAVLGAVILAVVIGPAVIGYGPEEVSMAGKDQPPSPAHPMGTDDLGRDLLVRILVGGRLTLSVAFAAVGCSLVVGVLVGAVAGYFGGPVDNVLMRVVDVFYSLPALFVVILLVTLVGPGFGPIIAAVAMFSWMNTARLVRASYLSLKEKEFVEAARGIGAGHLRIAVRHILPGALGPIIVTATLGVATAILTESALSFLGLGFQPPEATWGGLLYEAQRPVIALGHWWRGFFPGAMLFIVVLAVNYVGDGLSDAFEPRRRKK</sequence>
<feature type="transmembrane region" description="Helical" evidence="7">
    <location>
        <begin position="213"/>
        <end position="234"/>
    </location>
</feature>
<evidence type="ECO:0000256" key="7">
    <source>
        <dbReference type="RuleBase" id="RU363032"/>
    </source>
</evidence>
<accession>A0A852TXM2</accession>
<keyword evidence="4 7" id="KW-0812">Transmembrane</keyword>
<dbReference type="CDD" id="cd06261">
    <property type="entry name" value="TM_PBP2"/>
    <property type="match status" value="1"/>
</dbReference>
<feature type="transmembrane region" description="Helical" evidence="7">
    <location>
        <begin position="148"/>
        <end position="173"/>
    </location>
</feature>
<evidence type="ECO:0000256" key="1">
    <source>
        <dbReference type="ARBA" id="ARBA00004651"/>
    </source>
</evidence>
<feature type="transmembrane region" description="Helical" evidence="7">
    <location>
        <begin position="40"/>
        <end position="63"/>
    </location>
</feature>
<comment type="subcellular location">
    <subcellularLocation>
        <location evidence="1 7">Cell membrane</location>
        <topology evidence="1 7">Multi-pass membrane protein</topology>
    </subcellularLocation>
</comment>
<dbReference type="GO" id="GO:0055085">
    <property type="term" value="P:transmembrane transport"/>
    <property type="evidence" value="ECO:0007669"/>
    <property type="project" value="InterPro"/>
</dbReference>
<dbReference type="AlphaFoldDB" id="A0A852TXM2"/>
<keyword evidence="5 7" id="KW-1133">Transmembrane helix</keyword>
<dbReference type="EMBL" id="JACCCC010000001">
    <property type="protein sequence ID" value="NYE48105.1"/>
    <property type="molecule type" value="Genomic_DNA"/>
</dbReference>
<dbReference type="RefSeq" id="WP_179643949.1">
    <property type="nucleotide sequence ID" value="NZ_BAAAYY010000016.1"/>
</dbReference>
<evidence type="ECO:0000256" key="4">
    <source>
        <dbReference type="ARBA" id="ARBA00022692"/>
    </source>
</evidence>
<feature type="transmembrane region" description="Helical" evidence="7">
    <location>
        <begin position="102"/>
        <end position="128"/>
    </location>
</feature>
<evidence type="ECO:0000313" key="10">
    <source>
        <dbReference type="EMBL" id="NYE48105.1"/>
    </source>
</evidence>